<protein>
    <submittedName>
        <fullName evidence="1">Uncharacterized protein</fullName>
    </submittedName>
</protein>
<dbReference type="EMBL" id="JAIWYP010000005">
    <property type="protein sequence ID" value="KAH3826073.1"/>
    <property type="molecule type" value="Genomic_DNA"/>
</dbReference>
<sequence length="144" mass="16975">MICDVRRLQFSKLLMGIHFSHQKSTRNIQALLHEPPEYWIPLVIVVKVSCWYFYPLIPRHLFLIEKKDQEYVYSLFRVEQEVVVAASNQWQPKPSKRANFRMVLTSDPQTVCGISSGSKLFECSSGERERERERARPLYMIQIG</sequence>
<comment type="caution">
    <text evidence="1">The sequence shown here is derived from an EMBL/GenBank/DDBJ whole genome shotgun (WGS) entry which is preliminary data.</text>
</comment>
<dbReference type="AlphaFoldDB" id="A0A9D4GZY5"/>
<reference evidence="1" key="2">
    <citation type="submission" date="2020-11" db="EMBL/GenBank/DDBJ databases">
        <authorList>
            <person name="McCartney M.A."/>
            <person name="Auch B."/>
            <person name="Kono T."/>
            <person name="Mallez S."/>
            <person name="Becker A."/>
            <person name="Gohl D.M."/>
            <person name="Silverstein K.A.T."/>
            <person name="Koren S."/>
            <person name="Bechman K.B."/>
            <person name="Herman A."/>
            <person name="Abrahante J.E."/>
            <person name="Garbe J."/>
        </authorList>
    </citation>
    <scope>NUCLEOTIDE SEQUENCE</scope>
    <source>
        <strain evidence="1">Duluth1</strain>
        <tissue evidence="1">Whole animal</tissue>
    </source>
</reference>
<proteinExistence type="predicted"/>
<organism evidence="1 2">
    <name type="scientific">Dreissena polymorpha</name>
    <name type="common">Zebra mussel</name>
    <name type="synonym">Mytilus polymorpha</name>
    <dbReference type="NCBI Taxonomy" id="45954"/>
    <lineage>
        <taxon>Eukaryota</taxon>
        <taxon>Metazoa</taxon>
        <taxon>Spiralia</taxon>
        <taxon>Lophotrochozoa</taxon>
        <taxon>Mollusca</taxon>
        <taxon>Bivalvia</taxon>
        <taxon>Autobranchia</taxon>
        <taxon>Heteroconchia</taxon>
        <taxon>Euheterodonta</taxon>
        <taxon>Imparidentia</taxon>
        <taxon>Neoheterodontei</taxon>
        <taxon>Myida</taxon>
        <taxon>Dreissenoidea</taxon>
        <taxon>Dreissenidae</taxon>
        <taxon>Dreissena</taxon>
    </lineage>
</organism>
<gene>
    <name evidence="1" type="ORF">DPMN_127964</name>
</gene>
<name>A0A9D4GZY5_DREPO</name>
<evidence type="ECO:0000313" key="2">
    <source>
        <dbReference type="Proteomes" id="UP000828390"/>
    </source>
</evidence>
<evidence type="ECO:0000313" key="1">
    <source>
        <dbReference type="EMBL" id="KAH3826073.1"/>
    </source>
</evidence>
<accession>A0A9D4GZY5</accession>
<dbReference type="Proteomes" id="UP000828390">
    <property type="component" value="Unassembled WGS sequence"/>
</dbReference>
<reference evidence="1" key="1">
    <citation type="journal article" date="2019" name="bioRxiv">
        <title>The Genome of the Zebra Mussel, Dreissena polymorpha: A Resource for Invasive Species Research.</title>
        <authorList>
            <person name="McCartney M.A."/>
            <person name="Auch B."/>
            <person name="Kono T."/>
            <person name="Mallez S."/>
            <person name="Zhang Y."/>
            <person name="Obille A."/>
            <person name="Becker A."/>
            <person name="Abrahante J.E."/>
            <person name="Garbe J."/>
            <person name="Badalamenti J.P."/>
            <person name="Herman A."/>
            <person name="Mangelson H."/>
            <person name="Liachko I."/>
            <person name="Sullivan S."/>
            <person name="Sone E.D."/>
            <person name="Koren S."/>
            <person name="Silverstein K.A.T."/>
            <person name="Beckman K.B."/>
            <person name="Gohl D.M."/>
        </authorList>
    </citation>
    <scope>NUCLEOTIDE SEQUENCE</scope>
    <source>
        <strain evidence="1">Duluth1</strain>
        <tissue evidence="1">Whole animal</tissue>
    </source>
</reference>
<keyword evidence="2" id="KW-1185">Reference proteome</keyword>